<comment type="cofactor">
    <cofactor evidence="1">
        <name>FAD</name>
        <dbReference type="ChEBI" id="CHEBI:57692"/>
    </cofactor>
</comment>
<dbReference type="InterPro" id="IPR012951">
    <property type="entry name" value="BBE"/>
</dbReference>
<evidence type="ECO:0000256" key="5">
    <source>
        <dbReference type="ARBA" id="ARBA00023002"/>
    </source>
</evidence>
<organism evidence="7 8">
    <name type="scientific">Cupriavidus malaysiensis</name>
    <dbReference type="NCBI Taxonomy" id="367825"/>
    <lineage>
        <taxon>Bacteria</taxon>
        <taxon>Pseudomonadati</taxon>
        <taxon>Pseudomonadota</taxon>
        <taxon>Betaproteobacteria</taxon>
        <taxon>Burkholderiales</taxon>
        <taxon>Burkholderiaceae</taxon>
        <taxon>Cupriavidus</taxon>
    </lineage>
</organism>
<evidence type="ECO:0000256" key="1">
    <source>
        <dbReference type="ARBA" id="ARBA00001974"/>
    </source>
</evidence>
<sequence>MPAIPNDRVDALRQNLRGAVLTPTDAGYDAARTIWNAMCDKRPALMVQCAGVADVVAAVNFARDNGLQLAVRGGGHNIAGSALCDDGLVIDFSRMRSVQINLATRRAYVEPGATLGDFDHEALAVGLATPLGINSTTGVAGLTLGGGFGWLSRKYGMTVDNLVSCDVVTADGQRLLANQKEHPDLFWALRGGGGNFGVVTLFEFRLHTVGPDVLAGLIVFPADEAKSVLRKYRAFVDTMPDELSVWVVLRKAPPLPFLPSSVHGTDILALPVFYAGDPAQGQALLAPVHAFGTPLGAHVGVMPYTAWQKMFDPLLGPGARNYWKSHNFATLPDEAIDAMVDYAARLPSPLTDIFIGLIGGQASRVAPDAMAYHHRDARFVMNVHARWERPDEDQACIAWARDFFRVTEPFASGSVYVNFLTEEEGGRIGAAYGPNYARLAQIKQTYDPQNLFRANQNIAPASGS</sequence>
<dbReference type="PANTHER" id="PTHR42973">
    <property type="entry name" value="BINDING OXIDOREDUCTASE, PUTATIVE (AFU_ORTHOLOGUE AFUA_1G17690)-RELATED"/>
    <property type="match status" value="1"/>
</dbReference>
<dbReference type="Gene3D" id="3.30.465.10">
    <property type="match status" value="1"/>
</dbReference>
<dbReference type="PROSITE" id="PS51387">
    <property type="entry name" value="FAD_PCMH"/>
    <property type="match status" value="1"/>
</dbReference>
<dbReference type="Gene3D" id="3.40.462.20">
    <property type="match status" value="1"/>
</dbReference>
<comment type="similarity">
    <text evidence="2">Belongs to the oxygen-dependent FAD-linked oxidoreductase family.</text>
</comment>
<evidence type="ECO:0000259" key="6">
    <source>
        <dbReference type="PROSITE" id="PS51387"/>
    </source>
</evidence>
<dbReference type="Pfam" id="PF08031">
    <property type="entry name" value="BBE"/>
    <property type="match status" value="1"/>
</dbReference>
<feature type="domain" description="FAD-binding PCMH-type" evidence="6">
    <location>
        <begin position="39"/>
        <end position="209"/>
    </location>
</feature>
<dbReference type="EMBL" id="CP017755">
    <property type="protein sequence ID" value="AOZ08595.1"/>
    <property type="molecule type" value="Genomic_DNA"/>
</dbReference>
<dbReference type="Pfam" id="PF01565">
    <property type="entry name" value="FAD_binding_4"/>
    <property type="match status" value="1"/>
</dbReference>
<reference evidence="7 8" key="1">
    <citation type="submission" date="2016-10" db="EMBL/GenBank/DDBJ databases">
        <title>Complete genome sequences of three Cupriavidus strains isolated from various Malaysian environments.</title>
        <authorList>
            <person name="Abdullah A.A.-A."/>
            <person name="Shafie N.A.H."/>
            <person name="Lau N.S."/>
        </authorList>
    </citation>
    <scope>NUCLEOTIDE SEQUENCE [LARGE SCALE GENOMIC DNA]</scope>
    <source>
        <strain evidence="7 8">USMAA1020</strain>
    </source>
</reference>
<name>A0ABN4TTF9_9BURK</name>
<dbReference type="InterPro" id="IPR006094">
    <property type="entry name" value="Oxid_FAD_bind_N"/>
</dbReference>
<protein>
    <submittedName>
        <fullName evidence="7">FAD-linked oxidase</fullName>
    </submittedName>
</protein>
<dbReference type="InterPro" id="IPR016167">
    <property type="entry name" value="FAD-bd_PCMH_sub1"/>
</dbReference>
<evidence type="ECO:0000256" key="4">
    <source>
        <dbReference type="ARBA" id="ARBA00022827"/>
    </source>
</evidence>
<keyword evidence="4" id="KW-0274">FAD</keyword>
<evidence type="ECO:0000256" key="3">
    <source>
        <dbReference type="ARBA" id="ARBA00022630"/>
    </source>
</evidence>
<evidence type="ECO:0000256" key="2">
    <source>
        <dbReference type="ARBA" id="ARBA00005466"/>
    </source>
</evidence>
<dbReference type="PROSITE" id="PS00862">
    <property type="entry name" value="OX2_COVAL_FAD"/>
    <property type="match status" value="1"/>
</dbReference>
<dbReference type="Gene3D" id="3.30.43.10">
    <property type="entry name" value="Uridine Diphospho-n-acetylenolpyruvylglucosamine Reductase, domain 2"/>
    <property type="match status" value="1"/>
</dbReference>
<dbReference type="InterPro" id="IPR036318">
    <property type="entry name" value="FAD-bd_PCMH-like_sf"/>
</dbReference>
<keyword evidence="8" id="KW-1185">Reference proteome</keyword>
<evidence type="ECO:0000313" key="8">
    <source>
        <dbReference type="Proteomes" id="UP000177515"/>
    </source>
</evidence>
<gene>
    <name evidence="7" type="ORF">BKK80_21880</name>
</gene>
<dbReference type="RefSeq" id="WP_071017064.1">
    <property type="nucleotide sequence ID" value="NZ_CP017755.1"/>
</dbReference>
<dbReference type="Proteomes" id="UP000177515">
    <property type="component" value="Chromosome 2"/>
</dbReference>
<proteinExistence type="inferred from homology"/>
<dbReference type="InterPro" id="IPR050416">
    <property type="entry name" value="FAD-linked_Oxidoreductase"/>
</dbReference>
<dbReference type="InterPro" id="IPR016166">
    <property type="entry name" value="FAD-bd_PCMH"/>
</dbReference>
<keyword evidence="5" id="KW-0560">Oxidoreductase</keyword>
<dbReference type="PANTHER" id="PTHR42973:SF39">
    <property type="entry name" value="FAD-BINDING PCMH-TYPE DOMAIN-CONTAINING PROTEIN"/>
    <property type="match status" value="1"/>
</dbReference>
<evidence type="ECO:0000313" key="7">
    <source>
        <dbReference type="EMBL" id="AOZ08595.1"/>
    </source>
</evidence>
<accession>A0ABN4TTF9</accession>
<dbReference type="InterPro" id="IPR006093">
    <property type="entry name" value="Oxy_OxRdtase_FAD_BS"/>
</dbReference>
<dbReference type="SUPFAM" id="SSF56176">
    <property type="entry name" value="FAD-binding/transporter-associated domain-like"/>
    <property type="match status" value="1"/>
</dbReference>
<dbReference type="InterPro" id="IPR016169">
    <property type="entry name" value="FAD-bd_PCMH_sub2"/>
</dbReference>
<keyword evidence="3" id="KW-0285">Flavoprotein</keyword>